<accession>A0ACB8TYU3</accession>
<evidence type="ECO:0000313" key="1">
    <source>
        <dbReference type="EMBL" id="KAI0087166.1"/>
    </source>
</evidence>
<protein>
    <submittedName>
        <fullName evidence="1">Uncharacterized protein</fullName>
    </submittedName>
</protein>
<gene>
    <name evidence="1" type="ORF">BDY19DRAFT_305291</name>
</gene>
<reference evidence="1" key="1">
    <citation type="journal article" date="2021" name="Environ. Microbiol.">
        <title>Gene family expansions and transcriptome signatures uncover fungal adaptations to wood decay.</title>
        <authorList>
            <person name="Hage H."/>
            <person name="Miyauchi S."/>
            <person name="Viragh M."/>
            <person name="Drula E."/>
            <person name="Min B."/>
            <person name="Chaduli D."/>
            <person name="Navarro D."/>
            <person name="Favel A."/>
            <person name="Norest M."/>
            <person name="Lesage-Meessen L."/>
            <person name="Balint B."/>
            <person name="Merenyi Z."/>
            <person name="de Eugenio L."/>
            <person name="Morin E."/>
            <person name="Martinez A.T."/>
            <person name="Baldrian P."/>
            <person name="Stursova M."/>
            <person name="Martinez M.J."/>
            <person name="Novotny C."/>
            <person name="Magnuson J.K."/>
            <person name="Spatafora J.W."/>
            <person name="Maurice S."/>
            <person name="Pangilinan J."/>
            <person name="Andreopoulos W."/>
            <person name="LaButti K."/>
            <person name="Hundley H."/>
            <person name="Na H."/>
            <person name="Kuo A."/>
            <person name="Barry K."/>
            <person name="Lipzen A."/>
            <person name="Henrissat B."/>
            <person name="Riley R."/>
            <person name="Ahrendt S."/>
            <person name="Nagy L.G."/>
            <person name="Grigoriev I.V."/>
            <person name="Martin F."/>
            <person name="Rosso M.N."/>
        </authorList>
    </citation>
    <scope>NUCLEOTIDE SEQUENCE</scope>
    <source>
        <strain evidence="1">CBS 384.51</strain>
    </source>
</reference>
<dbReference type="Proteomes" id="UP001055072">
    <property type="component" value="Unassembled WGS sequence"/>
</dbReference>
<sequence length="60" mass="6699">MHFTITALHICPIDQGKHTLAQTVTLPEFIVDMLYAVDANGHTVNDNPIFCFHISAGFRD</sequence>
<proteinExistence type="predicted"/>
<comment type="caution">
    <text evidence="1">The sequence shown here is derived from an EMBL/GenBank/DDBJ whole genome shotgun (WGS) entry which is preliminary data.</text>
</comment>
<name>A0ACB8TYU3_9APHY</name>
<organism evidence="1 2">
    <name type="scientific">Irpex rosettiformis</name>
    <dbReference type="NCBI Taxonomy" id="378272"/>
    <lineage>
        <taxon>Eukaryota</taxon>
        <taxon>Fungi</taxon>
        <taxon>Dikarya</taxon>
        <taxon>Basidiomycota</taxon>
        <taxon>Agaricomycotina</taxon>
        <taxon>Agaricomycetes</taxon>
        <taxon>Polyporales</taxon>
        <taxon>Irpicaceae</taxon>
        <taxon>Irpex</taxon>
    </lineage>
</organism>
<dbReference type="EMBL" id="MU274919">
    <property type="protein sequence ID" value="KAI0087166.1"/>
    <property type="molecule type" value="Genomic_DNA"/>
</dbReference>
<keyword evidence="2" id="KW-1185">Reference proteome</keyword>
<evidence type="ECO:0000313" key="2">
    <source>
        <dbReference type="Proteomes" id="UP001055072"/>
    </source>
</evidence>